<dbReference type="GO" id="GO:0016137">
    <property type="term" value="P:glycoside metabolic process"/>
    <property type="evidence" value="ECO:0007669"/>
    <property type="project" value="UniProtKB-ARBA"/>
</dbReference>
<organism evidence="1 2">
    <name type="scientific">Acidimicrobium ferrooxidans (strain DSM 10331 / JCM 15462 / NBRC 103882 / ICP)</name>
    <dbReference type="NCBI Taxonomy" id="525909"/>
    <lineage>
        <taxon>Bacteria</taxon>
        <taxon>Bacillati</taxon>
        <taxon>Actinomycetota</taxon>
        <taxon>Acidimicrobiia</taxon>
        <taxon>Acidimicrobiales</taxon>
        <taxon>Acidimicrobiaceae</taxon>
        <taxon>Acidimicrobium</taxon>
    </lineage>
</organism>
<reference evidence="1 2" key="1">
    <citation type="journal article" date="2009" name="Stand. Genomic Sci.">
        <title>Complete genome sequence of Acidimicrobium ferrooxidans type strain (ICP).</title>
        <authorList>
            <person name="Clum A."/>
            <person name="Nolan M."/>
            <person name="Lang E."/>
            <person name="Glavina Del Rio T."/>
            <person name="Tice H."/>
            <person name="Copeland A."/>
            <person name="Cheng J.F."/>
            <person name="Lucas S."/>
            <person name="Chen F."/>
            <person name="Bruce D."/>
            <person name="Goodwin L."/>
            <person name="Pitluck S."/>
            <person name="Ivanova N."/>
            <person name="Mavrommatis K."/>
            <person name="Mikhailova N."/>
            <person name="Pati A."/>
            <person name="Chen A."/>
            <person name="Palaniappan K."/>
            <person name="Goker M."/>
            <person name="Spring S."/>
            <person name="Land M."/>
            <person name="Hauser L."/>
            <person name="Chang Y.J."/>
            <person name="Jeffries C.C."/>
            <person name="Chain P."/>
            <person name="Bristow J."/>
            <person name="Eisen J.A."/>
            <person name="Markowitz V."/>
            <person name="Hugenholtz P."/>
            <person name="Kyrpides N.C."/>
            <person name="Klenk H.P."/>
            <person name="Lapidus A."/>
        </authorList>
    </citation>
    <scope>NUCLEOTIDE SEQUENCE [LARGE SCALE GENOMIC DNA]</scope>
    <source>
        <strain evidence="2">DSM 10331 / JCM 15462 / NBRC 103882 / ICP</strain>
    </source>
</reference>
<dbReference type="OrthoDB" id="3514174at2"/>
<dbReference type="PANTHER" id="PTHR12993">
    <property type="entry name" value="N-ACETYLGLUCOSAMINYL-PHOSPHATIDYLINOSITOL DE-N-ACETYLASE-RELATED"/>
    <property type="match status" value="1"/>
</dbReference>
<dbReference type="Proteomes" id="UP000000771">
    <property type="component" value="Chromosome"/>
</dbReference>
<dbReference type="InterPro" id="IPR003737">
    <property type="entry name" value="GlcNAc_PI_deacetylase-related"/>
</dbReference>
<sequence>MTTNEQPTPARQAAGVTAALQGAHLRHEAPLATPARALAIGAHPDDVELGAGATLARWADDGCAITILVASDGRHGTWDTTIDGAELAATRAREAARAAALLGADLRLLGHPDGRLRDVALLAWQIAAAIRACRPDVVLVHDPDHPGRLHPDHRAVATATFQALADAREPTWQPGFHAAHRPRYLALYESPAPDHAEPTTDEAIARKAELLACHESQYRTTYGVTAADDPTATLVARLRTAASRAAERLDAAIPLVEDFRLLDDL</sequence>
<dbReference type="KEGG" id="afo:Afer_0589"/>
<dbReference type="eggNOG" id="COG2120">
    <property type="taxonomic scope" value="Bacteria"/>
</dbReference>
<dbReference type="GO" id="GO:0016811">
    <property type="term" value="F:hydrolase activity, acting on carbon-nitrogen (but not peptide) bonds, in linear amides"/>
    <property type="evidence" value="ECO:0007669"/>
    <property type="project" value="TreeGrafter"/>
</dbReference>
<dbReference type="PANTHER" id="PTHR12993:SF11">
    <property type="entry name" value="N-ACETYLGLUCOSAMINYL-PHOSPHATIDYLINOSITOL DE-N-ACETYLASE"/>
    <property type="match status" value="1"/>
</dbReference>
<dbReference type="Gene3D" id="3.40.50.10320">
    <property type="entry name" value="LmbE-like"/>
    <property type="match status" value="1"/>
</dbReference>
<dbReference type="AlphaFoldDB" id="C7LXT5"/>
<name>C7LXT5_ACIFD</name>
<dbReference type="Pfam" id="PF02585">
    <property type="entry name" value="PIG-L"/>
    <property type="match status" value="1"/>
</dbReference>
<gene>
    <name evidence="1" type="ordered locus">Afer_0589</name>
</gene>
<dbReference type="RefSeq" id="WP_015798038.1">
    <property type="nucleotide sequence ID" value="NC_013124.1"/>
</dbReference>
<keyword evidence="2" id="KW-1185">Reference proteome</keyword>
<proteinExistence type="predicted"/>
<dbReference type="STRING" id="525909.Afer_0589"/>
<dbReference type="InterPro" id="IPR024078">
    <property type="entry name" value="LmbE-like_dom_sf"/>
</dbReference>
<evidence type="ECO:0000313" key="2">
    <source>
        <dbReference type="Proteomes" id="UP000000771"/>
    </source>
</evidence>
<protein>
    <submittedName>
        <fullName evidence="1">LmbE family protein</fullName>
    </submittedName>
</protein>
<dbReference type="SUPFAM" id="SSF102588">
    <property type="entry name" value="LmbE-like"/>
    <property type="match status" value="1"/>
</dbReference>
<evidence type="ECO:0000313" key="1">
    <source>
        <dbReference type="EMBL" id="ACU53543.1"/>
    </source>
</evidence>
<dbReference type="HOGENOM" id="CLU_049311_3_0_11"/>
<dbReference type="EMBL" id="CP001631">
    <property type="protein sequence ID" value="ACU53543.1"/>
    <property type="molecule type" value="Genomic_DNA"/>
</dbReference>
<accession>C7LXT5</accession>